<keyword evidence="4" id="KW-0158">Chromosome</keyword>
<dbReference type="AlphaFoldDB" id="A0A4P6XT49"/>
<evidence type="ECO:0000259" key="12">
    <source>
        <dbReference type="Pfam" id="PF12717"/>
    </source>
</evidence>
<evidence type="ECO:0000259" key="13">
    <source>
        <dbReference type="Pfam" id="PF12922"/>
    </source>
</evidence>
<feature type="domain" description="Condensin complex subunit 1 N-terminal" evidence="13">
    <location>
        <begin position="67"/>
        <end position="217"/>
    </location>
</feature>
<name>A0A4P6XT49_9ASCO</name>
<dbReference type="Pfam" id="PF12717">
    <property type="entry name" value="Cnd1"/>
    <property type="match status" value="1"/>
</dbReference>
<dbReference type="InterPro" id="IPR032682">
    <property type="entry name" value="Cnd1_C"/>
</dbReference>
<keyword evidence="6 10" id="KW-0498">Mitosis</keyword>
<comment type="similarity">
    <text evidence="3 10">Belongs to the CND1 (condensin subunit 1) family.</text>
</comment>
<evidence type="ECO:0000313" key="14">
    <source>
        <dbReference type="EMBL" id="QBM89034.1"/>
    </source>
</evidence>
<reference evidence="15" key="1">
    <citation type="submission" date="2019-03" db="EMBL/GenBank/DDBJ databases">
        <title>Snf2 controls pulcherriminic acid biosynthesis and connects pigmentation and antifungal activity of the yeast Metschnikowia pulcherrima.</title>
        <authorList>
            <person name="Gore-Lloyd D."/>
            <person name="Sumann I."/>
            <person name="Brachmann A.O."/>
            <person name="Schneeberger K."/>
            <person name="Ortiz-Merino R.A."/>
            <person name="Moreno-Beltran M."/>
            <person name="Schlaefli M."/>
            <person name="Kirner P."/>
            <person name="Santos Kron A."/>
            <person name="Wolfe K.H."/>
            <person name="Piel J."/>
            <person name="Ahrens C.H."/>
            <person name="Henk D."/>
            <person name="Freimoser F.M."/>
        </authorList>
    </citation>
    <scope>NUCLEOTIDE SEQUENCE [LARGE SCALE GENOMIC DNA]</scope>
    <source>
        <strain evidence="15">APC 1.2</strain>
    </source>
</reference>
<evidence type="ECO:0000256" key="6">
    <source>
        <dbReference type="ARBA" id="ARBA00022776"/>
    </source>
</evidence>
<dbReference type="Proteomes" id="UP000292447">
    <property type="component" value="Chromosome IV"/>
</dbReference>
<dbReference type="PANTHER" id="PTHR14222:SF2">
    <property type="entry name" value="CONDENSIN COMPLEX SUBUNIT 1"/>
    <property type="match status" value="1"/>
</dbReference>
<dbReference type="STRING" id="2163413.A0A4P6XT49"/>
<dbReference type="InterPro" id="IPR011989">
    <property type="entry name" value="ARM-like"/>
</dbReference>
<keyword evidence="8" id="KW-0539">Nucleus</keyword>
<dbReference type="PIRSF" id="PIRSF017127">
    <property type="entry name" value="Condensin_D2"/>
    <property type="match status" value="1"/>
</dbReference>
<dbReference type="GO" id="GO:0042393">
    <property type="term" value="F:histone binding"/>
    <property type="evidence" value="ECO:0007669"/>
    <property type="project" value="TreeGrafter"/>
</dbReference>
<dbReference type="GO" id="GO:0010032">
    <property type="term" value="P:meiotic chromosome condensation"/>
    <property type="evidence" value="ECO:0007669"/>
    <property type="project" value="TreeGrafter"/>
</dbReference>
<evidence type="ECO:0000256" key="3">
    <source>
        <dbReference type="ARBA" id="ARBA00009606"/>
    </source>
</evidence>
<evidence type="ECO:0000256" key="11">
    <source>
        <dbReference type="SAM" id="MobiDB-lite"/>
    </source>
</evidence>
<feature type="compositionally biased region" description="Basic and acidic residues" evidence="11">
    <location>
        <begin position="461"/>
        <end position="481"/>
    </location>
</feature>
<evidence type="ECO:0000256" key="5">
    <source>
        <dbReference type="ARBA" id="ARBA00022618"/>
    </source>
</evidence>
<dbReference type="GO" id="GO:0000779">
    <property type="term" value="C:condensed chromosome, centromeric region"/>
    <property type="evidence" value="ECO:0007669"/>
    <property type="project" value="TreeGrafter"/>
</dbReference>
<evidence type="ECO:0000256" key="2">
    <source>
        <dbReference type="ARBA" id="ARBA00004286"/>
    </source>
</evidence>
<comment type="subcellular location">
    <subcellularLocation>
        <location evidence="2">Chromosome</location>
    </subcellularLocation>
    <subcellularLocation>
        <location evidence="1">Nucleus</location>
    </subcellularLocation>
</comment>
<dbReference type="EMBL" id="CP034459">
    <property type="protein sequence ID" value="QBM89034.1"/>
    <property type="molecule type" value="Genomic_DNA"/>
</dbReference>
<dbReference type="Gene3D" id="1.25.10.10">
    <property type="entry name" value="Leucine-rich Repeat Variant"/>
    <property type="match status" value="2"/>
</dbReference>
<evidence type="ECO:0000256" key="7">
    <source>
        <dbReference type="ARBA" id="ARBA00023067"/>
    </source>
</evidence>
<dbReference type="GO" id="GO:0051301">
    <property type="term" value="P:cell division"/>
    <property type="evidence" value="ECO:0007669"/>
    <property type="project" value="UniProtKB-KW"/>
</dbReference>
<keyword evidence="15" id="KW-1185">Reference proteome</keyword>
<dbReference type="SUPFAM" id="SSF48371">
    <property type="entry name" value="ARM repeat"/>
    <property type="match status" value="1"/>
</dbReference>
<dbReference type="GO" id="GO:0007076">
    <property type="term" value="P:mitotic chromosome condensation"/>
    <property type="evidence" value="ECO:0007669"/>
    <property type="project" value="InterPro"/>
</dbReference>
<organism evidence="14 15">
    <name type="scientific">Metschnikowia aff. pulcherrima</name>
    <dbReference type="NCBI Taxonomy" id="2163413"/>
    <lineage>
        <taxon>Eukaryota</taxon>
        <taxon>Fungi</taxon>
        <taxon>Dikarya</taxon>
        <taxon>Ascomycota</taxon>
        <taxon>Saccharomycotina</taxon>
        <taxon>Pichiomycetes</taxon>
        <taxon>Metschnikowiaceae</taxon>
        <taxon>Metschnikowia</taxon>
    </lineage>
</organism>
<accession>A0A4P6XT49</accession>
<evidence type="ECO:0000256" key="10">
    <source>
        <dbReference type="PIRNR" id="PIRNR017127"/>
    </source>
</evidence>
<dbReference type="GO" id="GO:0000796">
    <property type="term" value="C:condensin complex"/>
    <property type="evidence" value="ECO:0007669"/>
    <property type="project" value="TreeGrafter"/>
</dbReference>
<evidence type="ECO:0000256" key="4">
    <source>
        <dbReference type="ARBA" id="ARBA00022454"/>
    </source>
</evidence>
<dbReference type="PANTHER" id="PTHR14222">
    <property type="entry name" value="CONDENSIN"/>
    <property type="match status" value="1"/>
</dbReference>
<keyword evidence="5 10" id="KW-0132">Cell division</keyword>
<feature type="region of interest" description="Disordered" evidence="11">
    <location>
        <begin position="855"/>
        <end position="879"/>
    </location>
</feature>
<evidence type="ECO:0000256" key="1">
    <source>
        <dbReference type="ARBA" id="ARBA00004123"/>
    </source>
</evidence>
<dbReference type="InterPro" id="IPR024324">
    <property type="entry name" value="Condensin_cplx_su1_N"/>
</dbReference>
<keyword evidence="9 10" id="KW-0131">Cell cycle</keyword>
<evidence type="ECO:0000256" key="8">
    <source>
        <dbReference type="ARBA" id="ARBA00023242"/>
    </source>
</evidence>
<feature type="compositionally biased region" description="Acidic residues" evidence="11">
    <location>
        <begin position="490"/>
        <end position="506"/>
    </location>
</feature>
<protein>
    <recommendedName>
        <fullName evidence="10">Condensin complex subunit 1</fullName>
    </recommendedName>
</protein>
<gene>
    <name evidence="14" type="primary">MPUL0D00940</name>
    <name evidence="14" type="ORF">METSCH_D00940</name>
</gene>
<comment type="function">
    <text evidence="10">Regulatory subunit of the condensin complex, a complex required for conversion of interphase chromatin into mitotic-like condense chromosomes. The condensin complex probably introduces positive supercoils into relaxed DNA in the presence of type I topoisomerases and converts nicked DNA into positive knotted forms in the presence of type II topoisomerases.</text>
</comment>
<feature type="domain" description="Condensin complex subunit 1 C-terminal" evidence="12">
    <location>
        <begin position="964"/>
        <end position="1124"/>
    </location>
</feature>
<proteinExistence type="inferred from homology"/>
<dbReference type="FunFam" id="1.25.10.10:FF:000272">
    <property type="entry name" value="Condensin complex subunit 1"/>
    <property type="match status" value="1"/>
</dbReference>
<dbReference type="GO" id="GO:0005634">
    <property type="term" value="C:nucleus"/>
    <property type="evidence" value="ECO:0007669"/>
    <property type="project" value="UniProtKB-SubCell"/>
</dbReference>
<feature type="region of interest" description="Disordered" evidence="11">
    <location>
        <begin position="451"/>
        <end position="506"/>
    </location>
</feature>
<feature type="compositionally biased region" description="Basic and acidic residues" evidence="11">
    <location>
        <begin position="855"/>
        <end position="864"/>
    </location>
</feature>
<keyword evidence="7 10" id="KW-0226">DNA condensation</keyword>
<dbReference type="InterPro" id="IPR026971">
    <property type="entry name" value="CND1/NCAPD3"/>
</dbReference>
<sequence>MDFTLSTYYNAFDVEKDYDYEAQGFESKLPSVTSQLAHSTDAICNNPELLEELIDMVHGFPHLSNPHKRQLTYLISSSLVSACQQGKIVMDQADFNESVDQVKAELERYGYLMFVLICFLGKEDFPSSTGSLKQRQTLEKWTSNCSQVEEILEAITSVLHVPLAKVFVTTPERVQFLEMFMRPIFHLMEHPDRMKVASIKILMFRNVSLAVVNHSIGSVVQNSVLQALNYYVHLSTYMAELLHFLNTKFEHIALTEDLLREISLLEFNSNDSNGPKSISEFLIKLSELSPRLILKQMASTSQLLDNSNQSLRCSVVETCGNIVVDILKSENEALEASDDVSANSALQINGLLNLLEERFLDQNPYVRTKAIQAMKKVCSLPVKIPKRRHSVMLIAVRSLGDKSTLVRRNAIKLMYNLLMSHPFSAIHGTQLDYDVWESRLKEAEEELQKILPDISARPKATHTDAEGRRCEDDMEVDHAESTHTGGETGQELDEESSDSGSEIDPDEFNTSIREQAELLPEPAVIIKAKLTVQYYEDALEFIRAVQDGTSITANLLFSRNRNEVLESMDFLVLADACAVKNAPQGIRRMLHLVWMKGSSDEGKSISSHLVDCYKELFLTAPPHATASQTAVLFAKNLIGLTVSASVADLASLEKLLCLMYSSKLIHGEIIKVLWLIYSKAGTSDKDYSDDFTHGAIQILGMLAAADPKIVQLGMESLIRVGLGEIGKDDMVLCKHTCATILRVISLSQKLGEKNKFPEEDDVLKGLTEVLLLFTENNDWYGVAELSLTAIFKISPEPQEVCSQALTMKANQVFQQLAPGKQQTVALSQLLFIVGHVAIKTIEHLEKLETQFKKLKHESEGKKTGDDDEDGKNELELIGGSSEDDFTDAVIFIKEAELLYGDQSILKRFGMLAKEICSNNQSYPNEGLQRSAVLCMAKLMCVSSKFCEENLPLLITIMEKSPDPIIRSNCVLGLGDMAVCFNNLVDENTDFLYRRLTDENIMVQRTCLMTVTFLILAGQVKVKGQLSSMAKCLENPDQGISDMCRLFFTELATKDNAIYNGFIDIFSGLSNDPTLEKEPMKRIVKFLVGFIEKERHQKQLSEKLLVRLMKCQSESEWNDVAFVLNTIPYKNESIAQALEEGFKMVLARN</sequence>
<evidence type="ECO:0000256" key="9">
    <source>
        <dbReference type="ARBA" id="ARBA00023306"/>
    </source>
</evidence>
<dbReference type="Pfam" id="PF12922">
    <property type="entry name" value="Cnd1_N"/>
    <property type="match status" value="1"/>
</dbReference>
<dbReference type="InterPro" id="IPR016024">
    <property type="entry name" value="ARM-type_fold"/>
</dbReference>
<dbReference type="InterPro" id="IPR007673">
    <property type="entry name" value="Condensin_cplx_su1"/>
</dbReference>
<evidence type="ECO:0000313" key="15">
    <source>
        <dbReference type="Proteomes" id="UP000292447"/>
    </source>
</evidence>